<evidence type="ECO:0000313" key="7">
    <source>
        <dbReference type="Proteomes" id="UP000254968"/>
    </source>
</evidence>
<dbReference type="Proteomes" id="UP000254968">
    <property type="component" value="Unassembled WGS sequence"/>
</dbReference>
<gene>
    <name evidence="6" type="primary">lptA</name>
    <name evidence="6" type="ORF">NCTC13315_01163</name>
</gene>
<evidence type="ECO:0000256" key="4">
    <source>
        <dbReference type="SAM" id="SignalP"/>
    </source>
</evidence>
<protein>
    <submittedName>
        <fullName evidence="6">Lipopolysaccharide export system protein LptA</fullName>
    </submittedName>
</protein>
<dbReference type="AlphaFoldDB" id="A0A378I0Y4"/>
<proteinExistence type="predicted"/>
<name>A0A378I0Y4_9GAMM</name>
<feature type="chain" id="PRO_5016690743" evidence="4">
    <location>
        <begin position="26"/>
        <end position="174"/>
    </location>
</feature>
<dbReference type="InterPro" id="IPR052037">
    <property type="entry name" value="LPS_export_LptA"/>
</dbReference>
<reference evidence="6 7" key="1">
    <citation type="submission" date="2018-06" db="EMBL/GenBank/DDBJ databases">
        <authorList>
            <consortium name="Pathogen Informatics"/>
            <person name="Doyle S."/>
        </authorList>
    </citation>
    <scope>NUCLEOTIDE SEQUENCE [LARGE SCALE GENOMIC DNA]</scope>
    <source>
        <strain evidence="6 7">NCTC13315</strain>
    </source>
</reference>
<evidence type="ECO:0000256" key="1">
    <source>
        <dbReference type="ARBA" id="ARBA00022448"/>
    </source>
</evidence>
<dbReference type="InterPro" id="IPR005653">
    <property type="entry name" value="OstA-like_N"/>
</dbReference>
<dbReference type="GO" id="GO:0001530">
    <property type="term" value="F:lipopolysaccharide binding"/>
    <property type="evidence" value="ECO:0007669"/>
    <property type="project" value="InterPro"/>
</dbReference>
<dbReference type="PANTHER" id="PTHR36504">
    <property type="entry name" value="LIPOPOLYSACCHARIDE EXPORT SYSTEM PROTEIN LPTA"/>
    <property type="match status" value="1"/>
</dbReference>
<evidence type="ECO:0000259" key="5">
    <source>
        <dbReference type="Pfam" id="PF03968"/>
    </source>
</evidence>
<dbReference type="InterPro" id="IPR014340">
    <property type="entry name" value="LptA"/>
</dbReference>
<dbReference type="PANTHER" id="PTHR36504:SF1">
    <property type="entry name" value="LIPOPOLYSACCHARIDE EXPORT SYSTEM PROTEIN LPTA"/>
    <property type="match status" value="1"/>
</dbReference>
<evidence type="ECO:0000256" key="2">
    <source>
        <dbReference type="ARBA" id="ARBA00022729"/>
    </source>
</evidence>
<keyword evidence="2 4" id="KW-0732">Signal</keyword>
<evidence type="ECO:0000256" key="3">
    <source>
        <dbReference type="ARBA" id="ARBA00022764"/>
    </source>
</evidence>
<dbReference type="OrthoDB" id="5295619at2"/>
<dbReference type="GO" id="GO:0009279">
    <property type="term" value="C:cell outer membrane"/>
    <property type="evidence" value="ECO:0007669"/>
    <property type="project" value="TreeGrafter"/>
</dbReference>
<keyword evidence="7" id="KW-1185">Reference proteome</keyword>
<keyword evidence="1" id="KW-0813">Transport</keyword>
<organism evidence="6 7">
    <name type="scientific">Legionella beliardensis</name>
    <dbReference type="NCBI Taxonomy" id="91822"/>
    <lineage>
        <taxon>Bacteria</taxon>
        <taxon>Pseudomonadati</taxon>
        <taxon>Pseudomonadota</taxon>
        <taxon>Gammaproteobacteria</taxon>
        <taxon>Legionellales</taxon>
        <taxon>Legionellaceae</taxon>
        <taxon>Legionella</taxon>
    </lineage>
</organism>
<dbReference type="GO" id="GO:0030288">
    <property type="term" value="C:outer membrane-bounded periplasmic space"/>
    <property type="evidence" value="ECO:0007669"/>
    <property type="project" value="TreeGrafter"/>
</dbReference>
<evidence type="ECO:0000313" key="6">
    <source>
        <dbReference type="EMBL" id="STX28632.1"/>
    </source>
</evidence>
<dbReference type="EMBL" id="UGNV01000001">
    <property type="protein sequence ID" value="STX28632.1"/>
    <property type="molecule type" value="Genomic_DNA"/>
</dbReference>
<sequence length="174" mass="19425">MNQTMASLKFIRISLLALASFKVFALDTDKNVTAQLAADTADLNQQAHQGTYIGNVQFDQGTTHLRATKAITKVNQHNKLTFAQALGTDKEPAHFWTQTDANKPPLHAYALKINYYPERHLIVLIGNARIEQGEDSLSAPKITYNTEKKHVISQGDNKMRTTIIFHQGQGQAHE</sequence>
<dbReference type="GO" id="GO:0017089">
    <property type="term" value="F:glycolipid transfer activity"/>
    <property type="evidence" value="ECO:0007669"/>
    <property type="project" value="TreeGrafter"/>
</dbReference>
<dbReference type="Gene3D" id="2.60.450.10">
    <property type="entry name" value="Lipopolysaccharide (LPS) transport protein A like domain"/>
    <property type="match status" value="1"/>
</dbReference>
<feature type="signal peptide" evidence="4">
    <location>
        <begin position="1"/>
        <end position="25"/>
    </location>
</feature>
<dbReference type="Pfam" id="PF03968">
    <property type="entry name" value="LptD_N"/>
    <property type="match status" value="1"/>
</dbReference>
<feature type="domain" description="Organic solvent tolerance-like N-terminal" evidence="5">
    <location>
        <begin position="37"/>
        <end position="149"/>
    </location>
</feature>
<keyword evidence="3" id="KW-0574">Periplasm</keyword>
<accession>A0A378I0Y4</accession>
<dbReference type="NCBIfam" id="TIGR03002">
    <property type="entry name" value="outer_YhbN_LptA"/>
    <property type="match status" value="1"/>
</dbReference>
<dbReference type="GO" id="GO:0015920">
    <property type="term" value="P:lipopolysaccharide transport"/>
    <property type="evidence" value="ECO:0007669"/>
    <property type="project" value="InterPro"/>
</dbReference>